<reference evidence="1" key="1">
    <citation type="journal article" date="2025" name="Int. J. Syst. Evol. Microbiol.">
        <title>Inconstantimicrobium mannanitabidum sp. nov., a novel member of the family Clostridiaceae isolated from anoxic soil under the treatment of reductive soil disinfestation.</title>
        <authorList>
            <person name="Ueki A."/>
            <person name="Tonouchi A."/>
            <person name="Honma S."/>
            <person name="Kaku N."/>
            <person name="Ueki K."/>
        </authorList>
    </citation>
    <scope>NUCLEOTIDE SEQUENCE</scope>
    <source>
        <strain evidence="1">TW13</strain>
    </source>
</reference>
<name>A0ACB5RCD8_9CLOT</name>
<organism evidence="1 2">
    <name type="scientific">Inconstantimicrobium mannanitabidum</name>
    <dbReference type="NCBI Taxonomy" id="1604901"/>
    <lineage>
        <taxon>Bacteria</taxon>
        <taxon>Bacillati</taxon>
        <taxon>Bacillota</taxon>
        <taxon>Clostridia</taxon>
        <taxon>Eubacteriales</taxon>
        <taxon>Clostridiaceae</taxon>
        <taxon>Inconstantimicrobium</taxon>
    </lineage>
</organism>
<evidence type="ECO:0000313" key="2">
    <source>
        <dbReference type="Proteomes" id="UP001058074"/>
    </source>
</evidence>
<protein>
    <submittedName>
        <fullName evidence="1">Uncharacterized protein</fullName>
    </submittedName>
</protein>
<sequence>MNFIDEKIVLDFYLMQIEKGNIEFLKEAGEVKERIKANVEKLKDAGDMHDKIQIAKDLWKALFEASMSYIDPDRRGYDELFKYFDEYVNFEELIFASDSFYRDHTLHCLWVYFLGEYLTKTDCYKELFSQVNAQMHTVVNLGKVLKDSVLAPSFQKVISFASKFDVFNYDDSIWCISALTHDLGYPIKKINKINRCISKVLPYFALENYSEFNFDYSSSQQQYIESFIKLMTMSIAVSSIDTNTIEPLLEKIFNVDENHNLIGLDEKVLSSLSKEEVNLLTNQLQFKPLIQESISQKLQYLNDFEQYQHGVMSAFLLMKTIKSFSNTTFIYVDNSNVDLNSIDYKSFFTKKAILNAISDHTNESRQIRGLYDVSDVLILIDELEEFSRISRANMNRQFVEEFCKSNIYYEDGVLNIDFIFDNENIKNLDPEKAFKGRCNRFLSLFNITNLDEQLKIKLSCIGKLPYDNNTYTLEIARKYANITINGEEQDIPKYLKTSQFYTKEMYMKL</sequence>
<dbReference type="Proteomes" id="UP001058074">
    <property type="component" value="Unassembled WGS sequence"/>
</dbReference>
<dbReference type="EMBL" id="BROD01000001">
    <property type="protein sequence ID" value="GKX66467.1"/>
    <property type="molecule type" value="Genomic_DNA"/>
</dbReference>
<comment type="caution">
    <text evidence="1">The sequence shown here is derived from an EMBL/GenBank/DDBJ whole genome shotgun (WGS) entry which is preliminary data.</text>
</comment>
<gene>
    <name evidence="1" type="ORF">rsdtw13_17250</name>
</gene>
<keyword evidence="2" id="KW-1185">Reference proteome</keyword>
<proteinExistence type="predicted"/>
<evidence type="ECO:0000313" key="1">
    <source>
        <dbReference type="EMBL" id="GKX66467.1"/>
    </source>
</evidence>
<accession>A0ACB5RCD8</accession>